<name>A0A7H1MB81_9NEIS</name>
<comment type="subcellular location">
    <subcellularLocation>
        <location evidence="1">Membrane</location>
    </subcellularLocation>
</comment>
<evidence type="ECO:0000256" key="4">
    <source>
        <dbReference type="ARBA" id="ARBA00022692"/>
    </source>
</evidence>
<dbReference type="PANTHER" id="PTHR33910:SF1">
    <property type="entry name" value="PROTEIN TRANSLOCASE SUBUNIT SECE"/>
    <property type="match status" value="1"/>
</dbReference>
<dbReference type="GO" id="GO:0043952">
    <property type="term" value="P:protein transport by the Sec complex"/>
    <property type="evidence" value="ECO:0007669"/>
    <property type="project" value="UniProtKB-UniRule"/>
</dbReference>
<dbReference type="Pfam" id="PF00584">
    <property type="entry name" value="SecE"/>
    <property type="match status" value="1"/>
</dbReference>
<evidence type="ECO:0000256" key="2">
    <source>
        <dbReference type="ARBA" id="ARBA00022448"/>
    </source>
</evidence>
<evidence type="ECO:0000256" key="5">
    <source>
        <dbReference type="ARBA" id="ARBA00022927"/>
    </source>
</evidence>
<keyword evidence="2 9" id="KW-0813">Transport</keyword>
<dbReference type="GO" id="GO:0006605">
    <property type="term" value="P:protein targeting"/>
    <property type="evidence" value="ECO:0007669"/>
    <property type="project" value="UniProtKB-UniRule"/>
</dbReference>
<feature type="transmembrane region" description="Helical" evidence="9">
    <location>
        <begin position="62"/>
        <end position="83"/>
    </location>
</feature>
<keyword evidence="7 9" id="KW-0811">Translocation</keyword>
<proteinExistence type="inferred from homology"/>
<dbReference type="GO" id="GO:0008320">
    <property type="term" value="F:protein transmembrane transporter activity"/>
    <property type="evidence" value="ECO:0007669"/>
    <property type="project" value="UniProtKB-UniRule"/>
</dbReference>
<dbReference type="GO" id="GO:0009306">
    <property type="term" value="P:protein secretion"/>
    <property type="evidence" value="ECO:0007669"/>
    <property type="project" value="UniProtKB-UniRule"/>
</dbReference>
<evidence type="ECO:0000313" key="10">
    <source>
        <dbReference type="EMBL" id="QNT58896.1"/>
    </source>
</evidence>
<gene>
    <name evidence="9 10" type="primary">secE</name>
    <name evidence="10" type="ORF">H7A79_1890</name>
</gene>
<dbReference type="AlphaFoldDB" id="A0A7H1MB81"/>
<dbReference type="InterPro" id="IPR001901">
    <property type="entry name" value="Translocase_SecE/Sec61-g"/>
</dbReference>
<dbReference type="Proteomes" id="UP000516412">
    <property type="component" value="Chromosome"/>
</dbReference>
<dbReference type="GO" id="GO:0005886">
    <property type="term" value="C:plasma membrane"/>
    <property type="evidence" value="ECO:0007669"/>
    <property type="project" value="UniProtKB-UniRule"/>
</dbReference>
<dbReference type="HAMAP" id="MF_00422">
    <property type="entry name" value="SecE"/>
    <property type="match status" value="1"/>
</dbReference>
<dbReference type="NCBIfam" id="TIGR00964">
    <property type="entry name" value="secE_bact"/>
    <property type="match status" value="1"/>
</dbReference>
<dbReference type="Gene3D" id="1.20.5.1030">
    <property type="entry name" value="Preprotein translocase secy subunit"/>
    <property type="match status" value="1"/>
</dbReference>
<keyword evidence="6 9" id="KW-1133">Transmembrane helix</keyword>
<dbReference type="KEGG" id="nmus:H7A79_1890"/>
<keyword evidence="3 9" id="KW-1003">Cell membrane</keyword>
<evidence type="ECO:0000256" key="1">
    <source>
        <dbReference type="ARBA" id="ARBA00004370"/>
    </source>
</evidence>
<dbReference type="EMBL" id="CP060414">
    <property type="protein sequence ID" value="QNT58896.1"/>
    <property type="molecule type" value="Genomic_DNA"/>
</dbReference>
<keyword evidence="11" id="KW-1185">Reference proteome</keyword>
<dbReference type="InterPro" id="IPR005807">
    <property type="entry name" value="SecE_bac"/>
</dbReference>
<comment type="subunit">
    <text evidence="9">Component of the Sec protein translocase complex. Heterotrimer consisting of SecY, SecE and SecG subunits. The heterotrimers can form oligomers, although 1 heterotrimer is thought to be able to translocate proteins. Interacts with the ribosome. Interacts with SecDF, and other proteins may be involved. Interacts with SecA.</text>
</comment>
<feature type="transmembrane region" description="Helical" evidence="9">
    <location>
        <begin position="115"/>
        <end position="142"/>
    </location>
</feature>
<dbReference type="InterPro" id="IPR038379">
    <property type="entry name" value="SecE_sf"/>
</dbReference>
<evidence type="ECO:0000256" key="6">
    <source>
        <dbReference type="ARBA" id="ARBA00022989"/>
    </source>
</evidence>
<keyword evidence="4 9" id="KW-0812">Transmembrane</keyword>
<evidence type="ECO:0000256" key="8">
    <source>
        <dbReference type="ARBA" id="ARBA00023136"/>
    </source>
</evidence>
<dbReference type="PANTHER" id="PTHR33910">
    <property type="entry name" value="PROTEIN TRANSLOCASE SUBUNIT SECE"/>
    <property type="match status" value="1"/>
</dbReference>
<dbReference type="GO" id="GO:0065002">
    <property type="term" value="P:intracellular protein transmembrane transport"/>
    <property type="evidence" value="ECO:0007669"/>
    <property type="project" value="UniProtKB-UniRule"/>
</dbReference>
<evidence type="ECO:0000256" key="7">
    <source>
        <dbReference type="ARBA" id="ARBA00023010"/>
    </source>
</evidence>
<comment type="caution">
    <text evidence="9">Lacks conserved residue(s) required for the propagation of feature annotation.</text>
</comment>
<reference evidence="10" key="1">
    <citation type="submission" date="2024-06" db="EMBL/GenBank/DDBJ databases">
        <title>Complete Genome Sequence of mouse commensal type strain Neisseria musculi.</title>
        <authorList>
            <person name="Thapa E."/>
            <person name="Aluvathingal J."/>
            <person name="Nadendla S."/>
            <person name="Mehta A."/>
            <person name="Tettelin H."/>
            <person name="Weyand N.J."/>
        </authorList>
    </citation>
    <scope>NUCLEOTIDE SEQUENCE</scope>
    <source>
        <strain evidence="10">NW831</strain>
    </source>
</reference>
<sequence length="149" mass="16962">MAENIPQDKEKKPGRLVRTETKFSERSYGSGPKGGDVFKLAIAVALVVAGLWAFYNVQNLSIYVRALFPVVGVIVGLLIIFYWCDFGRRLVVYVRDSVVEFKKVVWPSRQDAVRMTFFVVVFVAVLSLFIYAVDSLISWLFFDLLLKRG</sequence>
<evidence type="ECO:0000256" key="3">
    <source>
        <dbReference type="ARBA" id="ARBA00022475"/>
    </source>
</evidence>
<comment type="function">
    <text evidence="9">Essential subunit of the Sec protein translocation channel SecYEG. Clamps together the 2 halves of SecY. May contact the channel plug during translocation.</text>
</comment>
<feature type="transmembrane region" description="Helical" evidence="9">
    <location>
        <begin position="37"/>
        <end position="55"/>
    </location>
</feature>
<accession>A0A7H1MB81</accession>
<keyword evidence="5 9" id="KW-0653">Protein transport</keyword>
<evidence type="ECO:0000313" key="11">
    <source>
        <dbReference type="Proteomes" id="UP000516412"/>
    </source>
</evidence>
<comment type="similarity">
    <text evidence="9">Belongs to the SecE/SEC61-gamma family.</text>
</comment>
<keyword evidence="8 9" id="KW-0472">Membrane</keyword>
<dbReference type="RefSeq" id="WP_187000174.1">
    <property type="nucleotide sequence ID" value="NZ_CP060414.2"/>
</dbReference>
<organism evidence="10 11">
    <name type="scientific">Neisseria musculi</name>
    <dbReference type="NCBI Taxonomy" id="1815583"/>
    <lineage>
        <taxon>Bacteria</taxon>
        <taxon>Pseudomonadati</taxon>
        <taxon>Pseudomonadota</taxon>
        <taxon>Betaproteobacteria</taxon>
        <taxon>Neisseriales</taxon>
        <taxon>Neisseriaceae</taxon>
        <taxon>Neisseria</taxon>
    </lineage>
</organism>
<protein>
    <recommendedName>
        <fullName evidence="9">Protein translocase subunit SecE</fullName>
    </recommendedName>
</protein>
<evidence type="ECO:0000256" key="9">
    <source>
        <dbReference type="HAMAP-Rule" id="MF_00422"/>
    </source>
</evidence>